<dbReference type="OrthoDB" id="2339329at2"/>
<evidence type="ECO:0000256" key="3">
    <source>
        <dbReference type="ARBA" id="ARBA00023295"/>
    </source>
</evidence>
<evidence type="ECO:0000256" key="4">
    <source>
        <dbReference type="RuleBase" id="RU003690"/>
    </source>
</evidence>
<evidence type="ECO:0008006" key="7">
    <source>
        <dbReference type="Google" id="ProtNLM"/>
    </source>
</evidence>
<dbReference type="GO" id="GO:0008422">
    <property type="term" value="F:beta-glucosidase activity"/>
    <property type="evidence" value="ECO:0007669"/>
    <property type="project" value="TreeGrafter"/>
</dbReference>
<dbReference type="InterPro" id="IPR017853">
    <property type="entry name" value="GH"/>
</dbReference>
<dbReference type="HOGENOM" id="CLU_001859_0_1_9"/>
<dbReference type="Pfam" id="PF00232">
    <property type="entry name" value="Glyco_hydro_1"/>
    <property type="match status" value="1"/>
</dbReference>
<name>G5ILT4_9FIRM</name>
<proteinExistence type="inferred from homology"/>
<organism evidence="5 6">
    <name type="scientific">Hungatella hathewayi WAL-18680</name>
    <dbReference type="NCBI Taxonomy" id="742737"/>
    <lineage>
        <taxon>Bacteria</taxon>
        <taxon>Bacillati</taxon>
        <taxon>Bacillota</taxon>
        <taxon>Clostridia</taxon>
        <taxon>Lachnospirales</taxon>
        <taxon>Lachnospiraceae</taxon>
        <taxon>Hungatella</taxon>
    </lineage>
</organism>
<keyword evidence="6" id="KW-1185">Reference proteome</keyword>
<dbReference type="GO" id="GO:0005829">
    <property type="term" value="C:cytosol"/>
    <property type="evidence" value="ECO:0007669"/>
    <property type="project" value="TreeGrafter"/>
</dbReference>
<dbReference type="InterPro" id="IPR001360">
    <property type="entry name" value="Glyco_hydro_1"/>
</dbReference>
<gene>
    <name evidence="5" type="ORF">HMPREF9473_04462</name>
</gene>
<dbReference type="EMBL" id="ADLN01000120">
    <property type="protein sequence ID" value="EHI57353.1"/>
    <property type="molecule type" value="Genomic_DNA"/>
</dbReference>
<dbReference type="GO" id="GO:0016052">
    <property type="term" value="P:carbohydrate catabolic process"/>
    <property type="evidence" value="ECO:0007669"/>
    <property type="project" value="TreeGrafter"/>
</dbReference>
<accession>G5ILT4</accession>
<dbReference type="SUPFAM" id="SSF51445">
    <property type="entry name" value="(Trans)glycosidases"/>
    <property type="match status" value="1"/>
</dbReference>
<sequence>MQYYFKENFMWGAACSGPQTEGSKGKEAESIWEYDCTRQADKYFDGVGNITASNFYRDYETYIQNMKKVGIRSYRTSIQWSRIMNDRDGSINREGVQFYHQVIDCLLKYGIEPMICLFHFDTPMFWMEKGGFENRDITDAFADYAEFCFREYGDKIHYWSTFNEPVVVAEQGYLYQVHYPEVCDMKRAAQVAFHIQLASAKVIKRFRDMEMSGEIGIILNLTPTYVPENACAEDVEAGERANLLFNRCFLDPSVKGYYPEKLTALAREDGFLPEYQEQDIQIIRENTVDYLGVNYYSPRRVRRRSTPWEEKKLMPEKYFETYTFDGMKMNPYRGWEIYEEALYDIAINIRDHYGNIKWYVSENGMGVEDEERFRDDHGQIQDDYRIAFIKEHLRCLHRGIAEGSNCFGYHLWAAFDNWSWRNAYKNRYGLISVDLKNDCAQSIKKSGEWFLELSANNGFEDL</sequence>
<evidence type="ECO:0000256" key="2">
    <source>
        <dbReference type="ARBA" id="ARBA00022801"/>
    </source>
</evidence>
<keyword evidence="2" id="KW-0378">Hydrolase</keyword>
<reference evidence="5 6" key="1">
    <citation type="submission" date="2011-08" db="EMBL/GenBank/DDBJ databases">
        <title>The Genome Sequence of Clostridium hathewayi WAL-18680.</title>
        <authorList>
            <consortium name="The Broad Institute Genome Sequencing Platform"/>
            <person name="Earl A."/>
            <person name="Ward D."/>
            <person name="Feldgarden M."/>
            <person name="Gevers D."/>
            <person name="Finegold S.M."/>
            <person name="Summanen P.H."/>
            <person name="Molitoris D.R."/>
            <person name="Song M."/>
            <person name="Daigneault M."/>
            <person name="Allen-Vercoe E."/>
            <person name="Young S.K."/>
            <person name="Zeng Q."/>
            <person name="Gargeya S."/>
            <person name="Fitzgerald M."/>
            <person name="Haas B."/>
            <person name="Abouelleil A."/>
            <person name="Alvarado L."/>
            <person name="Arachchi H.M."/>
            <person name="Berlin A."/>
            <person name="Brown A."/>
            <person name="Chapman S.B."/>
            <person name="Chen Z."/>
            <person name="Dunbar C."/>
            <person name="Freedman E."/>
            <person name="Gearin G."/>
            <person name="Gellesch M."/>
            <person name="Goldberg J."/>
            <person name="Griggs A."/>
            <person name="Gujja S."/>
            <person name="Heiman D."/>
            <person name="Howarth C."/>
            <person name="Larson L."/>
            <person name="Lui A."/>
            <person name="MacDonald P.J.P."/>
            <person name="Montmayeur A."/>
            <person name="Murphy C."/>
            <person name="Neiman D."/>
            <person name="Pearson M."/>
            <person name="Priest M."/>
            <person name="Roberts A."/>
            <person name="Saif S."/>
            <person name="Shea T."/>
            <person name="Shenoy N."/>
            <person name="Sisk P."/>
            <person name="Stolte C."/>
            <person name="Sykes S."/>
            <person name="Wortman J."/>
            <person name="Nusbaum C."/>
            <person name="Birren B."/>
        </authorList>
    </citation>
    <scope>NUCLEOTIDE SEQUENCE [LARGE SCALE GENOMIC DNA]</scope>
    <source>
        <strain evidence="5 6">WAL-18680</strain>
    </source>
</reference>
<comment type="similarity">
    <text evidence="1 4">Belongs to the glycosyl hydrolase 1 family.</text>
</comment>
<dbReference type="AlphaFoldDB" id="G5ILT4"/>
<evidence type="ECO:0000256" key="1">
    <source>
        <dbReference type="ARBA" id="ARBA00010838"/>
    </source>
</evidence>
<evidence type="ECO:0000313" key="5">
    <source>
        <dbReference type="EMBL" id="EHI57353.1"/>
    </source>
</evidence>
<dbReference type="FunFam" id="3.20.20.80:FF:000004">
    <property type="entry name" value="Beta-glucosidase 6-phospho-beta-glucosidase"/>
    <property type="match status" value="1"/>
</dbReference>
<dbReference type="PATRIC" id="fig|742737.3.peg.4447"/>
<dbReference type="RefSeq" id="WP_006782450.1">
    <property type="nucleotide sequence ID" value="NZ_CP040506.1"/>
</dbReference>
<dbReference type="Gene3D" id="3.20.20.80">
    <property type="entry name" value="Glycosidases"/>
    <property type="match status" value="1"/>
</dbReference>
<keyword evidence="3" id="KW-0326">Glycosidase</keyword>
<evidence type="ECO:0000313" key="6">
    <source>
        <dbReference type="Proteomes" id="UP000005384"/>
    </source>
</evidence>
<comment type="caution">
    <text evidence="5">The sequence shown here is derived from an EMBL/GenBank/DDBJ whole genome shotgun (WGS) entry which is preliminary data.</text>
</comment>
<dbReference type="PANTHER" id="PTHR10353:SF139">
    <property type="entry name" value="6-PHOSPHO-BETA-GLUCOSIDASE GMUD"/>
    <property type="match status" value="1"/>
</dbReference>
<dbReference type="PANTHER" id="PTHR10353">
    <property type="entry name" value="GLYCOSYL HYDROLASE"/>
    <property type="match status" value="1"/>
</dbReference>
<protein>
    <recommendedName>
        <fullName evidence="7">6-phospho-beta-glucosidase gmuD</fullName>
    </recommendedName>
</protein>
<dbReference type="PRINTS" id="PR00131">
    <property type="entry name" value="GLHYDRLASE1"/>
</dbReference>
<dbReference type="Proteomes" id="UP000005384">
    <property type="component" value="Unassembled WGS sequence"/>
</dbReference>